<dbReference type="Pfam" id="PF13185">
    <property type="entry name" value="GAF_2"/>
    <property type="match status" value="1"/>
</dbReference>
<keyword evidence="7" id="KW-0418">Kinase</keyword>
<dbReference type="Pfam" id="PF02518">
    <property type="entry name" value="HATPase_c"/>
    <property type="match status" value="1"/>
</dbReference>
<evidence type="ECO:0000256" key="10">
    <source>
        <dbReference type="ARBA" id="ARBA00023012"/>
    </source>
</evidence>
<evidence type="ECO:0000256" key="7">
    <source>
        <dbReference type="ARBA" id="ARBA00022777"/>
    </source>
</evidence>
<feature type="domain" description="GAF" evidence="11">
    <location>
        <begin position="37"/>
        <end position="185"/>
    </location>
</feature>
<dbReference type="GO" id="GO:0016020">
    <property type="term" value="C:membrane"/>
    <property type="evidence" value="ECO:0007669"/>
    <property type="project" value="InterPro"/>
</dbReference>
<dbReference type="EMBL" id="VMNW02000041">
    <property type="protein sequence ID" value="KAA9157481.1"/>
    <property type="molecule type" value="Genomic_DNA"/>
</dbReference>
<keyword evidence="6" id="KW-0479">Metal-binding</keyword>
<proteinExistence type="predicted"/>
<evidence type="ECO:0000259" key="11">
    <source>
        <dbReference type="SMART" id="SM00065"/>
    </source>
</evidence>
<dbReference type="GO" id="GO:0070025">
    <property type="term" value="F:carbon monoxide binding"/>
    <property type="evidence" value="ECO:0007669"/>
    <property type="project" value="UniProtKB-ARBA"/>
</dbReference>
<dbReference type="InterPro" id="IPR050482">
    <property type="entry name" value="Sensor_HK_TwoCompSys"/>
</dbReference>
<evidence type="ECO:0000256" key="6">
    <source>
        <dbReference type="ARBA" id="ARBA00022723"/>
    </source>
</evidence>
<evidence type="ECO:0000256" key="4">
    <source>
        <dbReference type="ARBA" id="ARBA00022553"/>
    </source>
</evidence>
<evidence type="ECO:0000256" key="9">
    <source>
        <dbReference type="ARBA" id="ARBA00023004"/>
    </source>
</evidence>
<reference evidence="12" key="1">
    <citation type="submission" date="2019-09" db="EMBL/GenBank/DDBJ databases">
        <authorList>
            <person name="Teo W.F.A."/>
            <person name="Duangmal K."/>
        </authorList>
    </citation>
    <scope>NUCLEOTIDE SEQUENCE [LARGE SCALE GENOMIC DNA]</scope>
    <source>
        <strain evidence="12">K81G1</strain>
    </source>
</reference>
<dbReference type="SUPFAM" id="SSF55874">
    <property type="entry name" value="ATPase domain of HSP90 chaperone/DNA topoisomerase II/histidine kinase"/>
    <property type="match status" value="1"/>
</dbReference>
<dbReference type="Gene3D" id="3.30.565.10">
    <property type="entry name" value="Histidine kinase-like ATPase, C-terminal domain"/>
    <property type="match status" value="1"/>
</dbReference>
<dbReference type="SUPFAM" id="SSF55781">
    <property type="entry name" value="GAF domain-like"/>
    <property type="match status" value="2"/>
</dbReference>
<feature type="domain" description="GAF" evidence="11">
    <location>
        <begin position="206"/>
        <end position="356"/>
    </location>
</feature>
<dbReference type="GO" id="GO:0070026">
    <property type="term" value="F:nitric oxide binding"/>
    <property type="evidence" value="ECO:0007669"/>
    <property type="project" value="UniProtKB-ARBA"/>
</dbReference>
<comment type="cofactor">
    <cofactor evidence="1">
        <name>Mg(2+)</name>
        <dbReference type="ChEBI" id="CHEBI:18420"/>
    </cofactor>
</comment>
<dbReference type="Pfam" id="PF07730">
    <property type="entry name" value="HisKA_3"/>
    <property type="match status" value="1"/>
</dbReference>
<dbReference type="InterPro" id="IPR011712">
    <property type="entry name" value="Sig_transdc_His_kin_sub3_dim/P"/>
</dbReference>
<gene>
    <name evidence="12" type="ORF">FPZ12_025140</name>
</gene>
<dbReference type="GO" id="GO:0005524">
    <property type="term" value="F:ATP binding"/>
    <property type="evidence" value="ECO:0007669"/>
    <property type="project" value="UniProtKB-ARBA"/>
</dbReference>
<dbReference type="Gene3D" id="3.30.450.40">
    <property type="match status" value="2"/>
</dbReference>
<dbReference type="GO" id="GO:0000287">
    <property type="term" value="F:magnesium ion binding"/>
    <property type="evidence" value="ECO:0007669"/>
    <property type="project" value="UniProtKB-ARBA"/>
</dbReference>
<dbReference type="OrthoDB" id="5241249at2"/>
<accession>A0A5N0UX74</accession>
<comment type="caution">
    <text evidence="12">The sequence shown here is derived from an EMBL/GenBank/DDBJ whole genome shotgun (WGS) entry which is preliminary data.</text>
</comment>
<dbReference type="Proteomes" id="UP000319769">
    <property type="component" value="Unassembled WGS sequence"/>
</dbReference>
<dbReference type="InterPro" id="IPR003018">
    <property type="entry name" value="GAF"/>
</dbReference>
<dbReference type="GO" id="GO:0000155">
    <property type="term" value="F:phosphorelay sensor kinase activity"/>
    <property type="evidence" value="ECO:0007669"/>
    <property type="project" value="InterPro"/>
</dbReference>
<comment type="cofactor">
    <cofactor evidence="2">
        <name>heme</name>
        <dbReference type="ChEBI" id="CHEBI:30413"/>
    </cofactor>
</comment>
<dbReference type="InterPro" id="IPR003594">
    <property type="entry name" value="HATPase_dom"/>
</dbReference>
<protein>
    <submittedName>
        <fullName evidence="12">GAF domain-containing protein</fullName>
    </submittedName>
</protein>
<keyword evidence="10" id="KW-0902">Two-component regulatory system</keyword>
<keyword evidence="9" id="KW-0408">Iron</keyword>
<keyword evidence="13" id="KW-1185">Reference proteome</keyword>
<dbReference type="InterPro" id="IPR036890">
    <property type="entry name" value="HATPase_C_sf"/>
</dbReference>
<dbReference type="FunFam" id="3.30.450.40:FF:000052">
    <property type="entry name" value="Oxygen sensor histidine kinase response regulator DevS/DosS"/>
    <property type="match status" value="1"/>
</dbReference>
<dbReference type="AlphaFoldDB" id="A0A5N0UX74"/>
<keyword evidence="5" id="KW-0808">Transferase</keyword>
<dbReference type="GO" id="GO:0020037">
    <property type="term" value="F:heme binding"/>
    <property type="evidence" value="ECO:0007669"/>
    <property type="project" value="UniProtKB-ARBA"/>
</dbReference>
<dbReference type="GO" id="GO:0019826">
    <property type="term" value="F:oxygen sensor activity"/>
    <property type="evidence" value="ECO:0007669"/>
    <property type="project" value="UniProtKB-ARBA"/>
</dbReference>
<dbReference type="GO" id="GO:0070483">
    <property type="term" value="P:detection of hypoxia"/>
    <property type="evidence" value="ECO:0007669"/>
    <property type="project" value="UniProtKB-ARBA"/>
</dbReference>
<evidence type="ECO:0000256" key="5">
    <source>
        <dbReference type="ARBA" id="ARBA00022679"/>
    </source>
</evidence>
<name>A0A5N0UX74_9PSEU</name>
<sequence length="554" mass="59516">MRELLKEVQDSVEQLVGARDQMDGLLEAMLAVAGGLELDATLRRVVHAAIELVDCRYGALGVLNPDKIGLAEFVFEGVNEQVRAEIGELPEGHGLLGLLIEQPKPIRLGDLSRHPASSGFPPHHPPMKSFLGVPILVRDTVFGNLYLTEKTDGQPFTEDDEVVVQALAAAAGIAIENARLYEDARLRQQWQEATSEIRAELLSRPDSDTVLELIAERTLALTGADYTFLARPEDPELPPEEVSALVVTVSAGLGSDSLRGRRIPVEGSSCGEAFRTAAPVRIAQLRYDLSRGLDEDFGPAAILPLRASAGTASGVLVALRKPGAKPFSSSQVPLAASFADQAGLALQLASDQQRLHEFEVLADRDRIARDLHDHVIQRLFAHGLALQSTRLRTRSPDIQKRLADATSDVQSIIAEIRTAIFDLHSGPEGTTQLRKRLHEVIAELTGESEIQTVVRISGPLGVISAPLADHAEAVVREAVSNAVHHSGAENLVVTISVDDDLVIDVTDDGRGMPGVVARSGLHNLRERAEDAGGNFVIESPPDGGTKLVWSAPVS</sequence>
<dbReference type="PANTHER" id="PTHR24421:SF56">
    <property type="entry name" value="OXYGEN SENSOR HISTIDINE KINASE RESPONSE REGULATOR DOST"/>
    <property type="match status" value="1"/>
</dbReference>
<keyword evidence="3" id="KW-0963">Cytoplasm</keyword>
<evidence type="ECO:0000313" key="13">
    <source>
        <dbReference type="Proteomes" id="UP000319769"/>
    </source>
</evidence>
<dbReference type="Pfam" id="PF01590">
    <property type="entry name" value="GAF"/>
    <property type="match status" value="1"/>
</dbReference>
<keyword evidence="8" id="KW-0460">Magnesium</keyword>
<dbReference type="GO" id="GO:0046983">
    <property type="term" value="F:protein dimerization activity"/>
    <property type="evidence" value="ECO:0007669"/>
    <property type="project" value="InterPro"/>
</dbReference>
<organism evidence="12 13">
    <name type="scientific">Amycolatopsis acidicola</name>
    <dbReference type="NCBI Taxonomy" id="2596893"/>
    <lineage>
        <taxon>Bacteria</taxon>
        <taxon>Bacillati</taxon>
        <taxon>Actinomycetota</taxon>
        <taxon>Actinomycetes</taxon>
        <taxon>Pseudonocardiales</taxon>
        <taxon>Pseudonocardiaceae</taxon>
        <taxon>Amycolatopsis</taxon>
    </lineage>
</organism>
<evidence type="ECO:0000256" key="1">
    <source>
        <dbReference type="ARBA" id="ARBA00001946"/>
    </source>
</evidence>
<evidence type="ECO:0000256" key="3">
    <source>
        <dbReference type="ARBA" id="ARBA00022490"/>
    </source>
</evidence>
<dbReference type="Gene3D" id="1.20.5.1930">
    <property type="match status" value="1"/>
</dbReference>
<evidence type="ECO:0000313" key="12">
    <source>
        <dbReference type="EMBL" id="KAA9157481.1"/>
    </source>
</evidence>
<dbReference type="SMART" id="SM00065">
    <property type="entry name" value="GAF"/>
    <property type="match status" value="2"/>
</dbReference>
<dbReference type="GO" id="GO:0019825">
    <property type="term" value="F:oxygen binding"/>
    <property type="evidence" value="ECO:0007669"/>
    <property type="project" value="UniProtKB-ARBA"/>
</dbReference>
<dbReference type="PANTHER" id="PTHR24421">
    <property type="entry name" value="NITRATE/NITRITE SENSOR PROTEIN NARX-RELATED"/>
    <property type="match status" value="1"/>
</dbReference>
<dbReference type="CDD" id="cd16917">
    <property type="entry name" value="HATPase_UhpB-NarQ-NarX-like"/>
    <property type="match status" value="1"/>
</dbReference>
<evidence type="ECO:0000256" key="2">
    <source>
        <dbReference type="ARBA" id="ARBA00001971"/>
    </source>
</evidence>
<dbReference type="InterPro" id="IPR029016">
    <property type="entry name" value="GAF-like_dom_sf"/>
</dbReference>
<evidence type="ECO:0000256" key="8">
    <source>
        <dbReference type="ARBA" id="ARBA00022842"/>
    </source>
</evidence>
<keyword evidence="4" id="KW-0597">Phosphoprotein</keyword>